<accession>A0A016S7K1</accession>
<evidence type="ECO:0000313" key="1">
    <source>
        <dbReference type="EMBL" id="EYB86573.1"/>
    </source>
</evidence>
<keyword evidence="2" id="KW-1185">Reference proteome</keyword>
<gene>
    <name evidence="1" type="primary">Acey_s0276.g1075</name>
    <name evidence="1" type="ORF">Y032_0276g1075</name>
</gene>
<dbReference type="EMBL" id="JARK01001612">
    <property type="protein sequence ID" value="EYB86573.1"/>
    <property type="molecule type" value="Genomic_DNA"/>
</dbReference>
<sequence>MSCLLLEKFLERKFGANWPLPVAWSSRGFSPAYFLDFNFLRNPGYGWEEHFLLLEMRMDCEIHFEDFVDLLEKIERRLKEYNAGGRVFACAKISVGLLFETL</sequence>
<protein>
    <submittedName>
        <fullName evidence="1">Uncharacterized protein</fullName>
    </submittedName>
</protein>
<organism evidence="1 2">
    <name type="scientific">Ancylostoma ceylanicum</name>
    <dbReference type="NCBI Taxonomy" id="53326"/>
    <lineage>
        <taxon>Eukaryota</taxon>
        <taxon>Metazoa</taxon>
        <taxon>Ecdysozoa</taxon>
        <taxon>Nematoda</taxon>
        <taxon>Chromadorea</taxon>
        <taxon>Rhabditida</taxon>
        <taxon>Rhabditina</taxon>
        <taxon>Rhabditomorpha</taxon>
        <taxon>Strongyloidea</taxon>
        <taxon>Ancylostomatidae</taxon>
        <taxon>Ancylostomatinae</taxon>
        <taxon>Ancylostoma</taxon>
    </lineage>
</organism>
<evidence type="ECO:0000313" key="2">
    <source>
        <dbReference type="Proteomes" id="UP000024635"/>
    </source>
</evidence>
<proteinExistence type="predicted"/>
<comment type="caution">
    <text evidence="1">The sequence shown here is derived from an EMBL/GenBank/DDBJ whole genome shotgun (WGS) entry which is preliminary data.</text>
</comment>
<dbReference type="AlphaFoldDB" id="A0A016S7K1"/>
<dbReference type="Proteomes" id="UP000024635">
    <property type="component" value="Unassembled WGS sequence"/>
</dbReference>
<name>A0A016S7K1_9BILA</name>
<reference evidence="2" key="1">
    <citation type="journal article" date="2015" name="Nat. Genet.">
        <title>The genome and transcriptome of the zoonotic hookworm Ancylostoma ceylanicum identify infection-specific gene families.</title>
        <authorList>
            <person name="Schwarz E.M."/>
            <person name="Hu Y."/>
            <person name="Antoshechkin I."/>
            <person name="Miller M.M."/>
            <person name="Sternberg P.W."/>
            <person name="Aroian R.V."/>
        </authorList>
    </citation>
    <scope>NUCLEOTIDE SEQUENCE</scope>
    <source>
        <strain evidence="2">HY135</strain>
    </source>
</reference>